<reference evidence="8 9" key="1">
    <citation type="submission" date="2023-04" db="EMBL/GenBank/DDBJ databases">
        <title>Marinobulbifer ophiurae gen. nov., sp. Nov., isolate from tissue of brittle star Ophioplocus japonicus.</title>
        <authorList>
            <person name="Kawano K."/>
            <person name="Sawayama S."/>
            <person name="Nakagawa S."/>
        </authorList>
    </citation>
    <scope>NUCLEOTIDE SEQUENCE [LARGE SCALE GENOMIC DNA]</scope>
    <source>
        <strain evidence="8 9">NKW57</strain>
    </source>
</reference>
<evidence type="ECO:0000256" key="1">
    <source>
        <dbReference type="ARBA" id="ARBA00004651"/>
    </source>
</evidence>
<dbReference type="EMBL" id="BSYJ01000001">
    <property type="protein sequence ID" value="GMG86022.1"/>
    <property type="molecule type" value="Genomic_DNA"/>
</dbReference>
<keyword evidence="6 7" id="KW-0472">Membrane</keyword>
<feature type="transmembrane region" description="Helical" evidence="7">
    <location>
        <begin position="427"/>
        <end position="446"/>
    </location>
</feature>
<dbReference type="PIRSF" id="PIRSF006060">
    <property type="entry name" value="AA_transporter"/>
    <property type="match status" value="1"/>
</dbReference>
<protein>
    <submittedName>
        <fullName evidence="8">APC family permease</fullName>
    </submittedName>
</protein>
<evidence type="ECO:0000256" key="5">
    <source>
        <dbReference type="ARBA" id="ARBA00022989"/>
    </source>
</evidence>
<feature type="transmembrane region" description="Helical" evidence="7">
    <location>
        <begin position="328"/>
        <end position="349"/>
    </location>
</feature>
<evidence type="ECO:0000256" key="7">
    <source>
        <dbReference type="SAM" id="Phobius"/>
    </source>
</evidence>
<feature type="transmembrane region" description="Helical" evidence="7">
    <location>
        <begin position="91"/>
        <end position="110"/>
    </location>
</feature>
<gene>
    <name evidence="8" type="ORF">MNKW57_03430</name>
</gene>
<dbReference type="PANTHER" id="PTHR42770">
    <property type="entry name" value="AMINO ACID TRANSPORTER-RELATED"/>
    <property type="match status" value="1"/>
</dbReference>
<dbReference type="RefSeq" id="WP_285762537.1">
    <property type="nucleotide sequence ID" value="NZ_BSYJ01000001.1"/>
</dbReference>
<keyword evidence="3" id="KW-1003">Cell membrane</keyword>
<comment type="caution">
    <text evidence="8">The sequence shown here is derived from an EMBL/GenBank/DDBJ whole genome shotgun (WGS) entry which is preliminary data.</text>
</comment>
<keyword evidence="9" id="KW-1185">Reference proteome</keyword>
<dbReference type="Proteomes" id="UP001224392">
    <property type="component" value="Unassembled WGS sequence"/>
</dbReference>
<feature type="transmembrane region" description="Helical" evidence="7">
    <location>
        <begin position="223"/>
        <end position="249"/>
    </location>
</feature>
<feature type="transmembrane region" description="Helical" evidence="7">
    <location>
        <begin position="355"/>
        <end position="379"/>
    </location>
</feature>
<evidence type="ECO:0000256" key="2">
    <source>
        <dbReference type="ARBA" id="ARBA00022448"/>
    </source>
</evidence>
<evidence type="ECO:0000256" key="3">
    <source>
        <dbReference type="ARBA" id="ARBA00022475"/>
    </source>
</evidence>
<dbReference type="Pfam" id="PF13520">
    <property type="entry name" value="AA_permease_2"/>
    <property type="match status" value="1"/>
</dbReference>
<feature type="transmembrane region" description="Helical" evidence="7">
    <location>
        <begin position="40"/>
        <end position="59"/>
    </location>
</feature>
<feature type="transmembrane region" description="Helical" evidence="7">
    <location>
        <begin position="269"/>
        <end position="290"/>
    </location>
</feature>
<dbReference type="InterPro" id="IPR002293">
    <property type="entry name" value="AA/rel_permease1"/>
</dbReference>
<dbReference type="Gene3D" id="1.20.1740.10">
    <property type="entry name" value="Amino acid/polyamine transporter I"/>
    <property type="match status" value="1"/>
</dbReference>
<feature type="transmembrane region" description="Helical" evidence="7">
    <location>
        <begin position="153"/>
        <end position="172"/>
    </location>
</feature>
<evidence type="ECO:0000313" key="9">
    <source>
        <dbReference type="Proteomes" id="UP001224392"/>
    </source>
</evidence>
<keyword evidence="5 7" id="KW-1133">Transmembrane helix</keyword>
<accession>A0ABQ6LVG8</accession>
<keyword evidence="4 7" id="KW-0812">Transmembrane</keyword>
<organism evidence="8 9">
    <name type="scientific">Biformimicrobium ophioploci</name>
    <dbReference type="NCBI Taxonomy" id="3036711"/>
    <lineage>
        <taxon>Bacteria</taxon>
        <taxon>Pseudomonadati</taxon>
        <taxon>Pseudomonadota</taxon>
        <taxon>Gammaproteobacteria</taxon>
        <taxon>Cellvibrionales</taxon>
        <taxon>Microbulbiferaceae</taxon>
        <taxon>Biformimicrobium</taxon>
    </lineage>
</organism>
<feature type="transmembrane region" description="Helical" evidence="7">
    <location>
        <begin position="122"/>
        <end position="141"/>
    </location>
</feature>
<comment type="subcellular location">
    <subcellularLocation>
        <location evidence="1">Cell membrane</location>
        <topology evidence="1">Multi-pass membrane protein</topology>
    </subcellularLocation>
</comment>
<keyword evidence="2" id="KW-0813">Transport</keyword>
<feature type="transmembrane region" description="Helical" evidence="7">
    <location>
        <begin position="400"/>
        <end position="421"/>
    </location>
</feature>
<dbReference type="PANTHER" id="PTHR42770:SF15">
    <property type="entry name" value="GLUTAMATE_GAMMA-AMINOBUTYRATE ANTIPORTER-RELATED"/>
    <property type="match status" value="1"/>
</dbReference>
<dbReference type="InterPro" id="IPR050367">
    <property type="entry name" value="APC_superfamily"/>
</dbReference>
<sequence length="467" mass="50347">MTQVAVKKNLGKRDMILFTVSAILLVDTLAATAAIGTSSIFWWLFLGLFFFVPFALVSAELGCAYPEQGGIYAWVRDAYGGRWGSRISWSYWVNVAIWMPAIFILFAGIAKQLFFPELSVSQQIGMGILLTWIAVATNVVTLNVGKWVPNVGAILKIFIFVAIIVGAIFHAAENGLANPINLQSIKPNLEDSLQYIPAIIYGMLGFELISASSEEMRNPQKDVPRSILVSGIIILSLYVLGTAAILAAIPARDIDLVEGLVDTLQLFFAGTPFGEALVLALGVAALYTFFSNGVTWAIGGNRAAAEAAEEGELPGPFAIKSQARNTPVGAAVLMGIASTLILLLYGLLVSSNEDLFWSLFAFSGVIFLLPYVGMFLAFLKMRRIDGDRPRPFRVPGGETVALLLTASCVAVLLGSIFLFVYTPGEGFQWPVLIGSVVTLLLGEVAIRWAERQRKAGTGEAELAVSHD</sequence>
<proteinExistence type="predicted"/>
<evidence type="ECO:0000256" key="6">
    <source>
        <dbReference type="ARBA" id="ARBA00023136"/>
    </source>
</evidence>
<evidence type="ECO:0000313" key="8">
    <source>
        <dbReference type="EMBL" id="GMG86022.1"/>
    </source>
</evidence>
<feature type="transmembrane region" description="Helical" evidence="7">
    <location>
        <begin position="192"/>
        <end position="211"/>
    </location>
</feature>
<evidence type="ECO:0000256" key="4">
    <source>
        <dbReference type="ARBA" id="ARBA00022692"/>
    </source>
</evidence>
<name>A0ABQ6LVG8_9GAMM</name>